<proteinExistence type="predicted"/>
<gene>
    <name evidence="2" type="ORF">LCGC14_1995630</name>
</gene>
<comment type="caution">
    <text evidence="2">The sequence shown here is derived from an EMBL/GenBank/DDBJ whole genome shotgun (WGS) entry which is preliminary data.</text>
</comment>
<feature type="non-terminal residue" evidence="2">
    <location>
        <position position="1"/>
    </location>
</feature>
<name>A0A0F9F4M3_9ZZZZ</name>
<keyword evidence="1" id="KW-0472">Membrane</keyword>
<protein>
    <submittedName>
        <fullName evidence="2">Uncharacterized protein</fullName>
    </submittedName>
</protein>
<evidence type="ECO:0000256" key="1">
    <source>
        <dbReference type="SAM" id="Phobius"/>
    </source>
</evidence>
<feature type="transmembrane region" description="Helical" evidence="1">
    <location>
        <begin position="57"/>
        <end position="79"/>
    </location>
</feature>
<organism evidence="2">
    <name type="scientific">marine sediment metagenome</name>
    <dbReference type="NCBI Taxonomy" id="412755"/>
    <lineage>
        <taxon>unclassified sequences</taxon>
        <taxon>metagenomes</taxon>
        <taxon>ecological metagenomes</taxon>
    </lineage>
</organism>
<reference evidence="2" key="1">
    <citation type="journal article" date="2015" name="Nature">
        <title>Complex archaea that bridge the gap between prokaryotes and eukaryotes.</title>
        <authorList>
            <person name="Spang A."/>
            <person name="Saw J.H."/>
            <person name="Jorgensen S.L."/>
            <person name="Zaremba-Niedzwiedzka K."/>
            <person name="Martijn J."/>
            <person name="Lind A.E."/>
            <person name="van Eijk R."/>
            <person name="Schleper C."/>
            <person name="Guy L."/>
            <person name="Ettema T.J."/>
        </authorList>
    </citation>
    <scope>NUCLEOTIDE SEQUENCE</scope>
</reference>
<feature type="transmembrane region" description="Helical" evidence="1">
    <location>
        <begin position="26"/>
        <end position="50"/>
    </location>
</feature>
<keyword evidence="1" id="KW-0812">Transmembrane</keyword>
<sequence length="105" mass="11384">TDLCNFFSFPQSNSISKMRFLKFLEVFSLTIEFFLLLAAIKLVFVVVELVAVKVGAAVDMVAFVVLVFFVSYVVVSVAAAEPVVTAAKVGVAVDMVTLVGFGFDY</sequence>
<keyword evidence="1" id="KW-1133">Transmembrane helix</keyword>
<evidence type="ECO:0000313" key="2">
    <source>
        <dbReference type="EMBL" id="KKL81354.1"/>
    </source>
</evidence>
<dbReference type="AlphaFoldDB" id="A0A0F9F4M3"/>
<dbReference type="EMBL" id="LAZR01022586">
    <property type="protein sequence ID" value="KKL81354.1"/>
    <property type="molecule type" value="Genomic_DNA"/>
</dbReference>
<accession>A0A0F9F4M3</accession>